<evidence type="ECO:0000313" key="2">
    <source>
        <dbReference type="Proteomes" id="UP000252139"/>
    </source>
</evidence>
<reference evidence="1 2" key="1">
    <citation type="journal article" date="2018" name="G3 (Bethesda)">
        <title>Phylogenetic and Phylogenomic Definition of Rhizopus Species.</title>
        <authorList>
            <person name="Gryganskyi A.P."/>
            <person name="Golan J."/>
            <person name="Dolatabadi S."/>
            <person name="Mondo S."/>
            <person name="Robb S."/>
            <person name="Idnurm A."/>
            <person name="Muszewska A."/>
            <person name="Steczkiewicz K."/>
            <person name="Masonjones S."/>
            <person name="Liao H.L."/>
            <person name="Gajdeczka M.T."/>
            <person name="Anike F."/>
            <person name="Vuek A."/>
            <person name="Anishchenko I.M."/>
            <person name="Voigt K."/>
            <person name="de Hoog G.S."/>
            <person name="Smith M.E."/>
            <person name="Heitman J."/>
            <person name="Vilgalys R."/>
            <person name="Stajich J.E."/>
        </authorList>
    </citation>
    <scope>NUCLEOTIDE SEQUENCE [LARGE SCALE GENOMIC DNA]</scope>
    <source>
        <strain evidence="1 2">CBS 357.93</strain>
    </source>
</reference>
<accession>A0A367JV52</accession>
<dbReference type="AlphaFoldDB" id="A0A367JV52"/>
<protein>
    <submittedName>
        <fullName evidence="1">Uncharacterized protein</fullName>
    </submittedName>
</protein>
<organism evidence="1 2">
    <name type="scientific">Rhizopus azygosporus</name>
    <name type="common">Rhizopus microsporus var. azygosporus</name>
    <dbReference type="NCBI Taxonomy" id="86630"/>
    <lineage>
        <taxon>Eukaryota</taxon>
        <taxon>Fungi</taxon>
        <taxon>Fungi incertae sedis</taxon>
        <taxon>Mucoromycota</taxon>
        <taxon>Mucoromycotina</taxon>
        <taxon>Mucoromycetes</taxon>
        <taxon>Mucorales</taxon>
        <taxon>Mucorineae</taxon>
        <taxon>Rhizopodaceae</taxon>
        <taxon>Rhizopus</taxon>
    </lineage>
</organism>
<keyword evidence="2" id="KW-1185">Reference proteome</keyword>
<dbReference type="Proteomes" id="UP000252139">
    <property type="component" value="Unassembled WGS sequence"/>
</dbReference>
<name>A0A367JV52_RHIAZ</name>
<sequence length="52" mass="6022">MSTQNDSLRPDDIIINDDNLIQHVKKKQAAKILSMTKHEELSDEMSKILNRD</sequence>
<comment type="caution">
    <text evidence="1">The sequence shown here is derived from an EMBL/GenBank/DDBJ whole genome shotgun (WGS) entry which is preliminary data.</text>
</comment>
<gene>
    <name evidence="1" type="ORF">CU097_010153</name>
</gene>
<proteinExistence type="predicted"/>
<evidence type="ECO:0000313" key="1">
    <source>
        <dbReference type="EMBL" id="RCH93820.1"/>
    </source>
</evidence>
<dbReference type="EMBL" id="PJQL01000652">
    <property type="protein sequence ID" value="RCH93820.1"/>
    <property type="molecule type" value="Genomic_DNA"/>
</dbReference>